<dbReference type="AlphaFoldDB" id="A0A061JS61"/>
<evidence type="ECO:0000313" key="5">
    <source>
        <dbReference type="Proteomes" id="UP000026923"/>
    </source>
</evidence>
<keyword evidence="2" id="KW-0802">TPR repeat</keyword>
<dbReference type="InterPro" id="IPR027417">
    <property type="entry name" value="P-loop_NTPase"/>
</dbReference>
<dbReference type="SUPFAM" id="SSF48452">
    <property type="entry name" value="TPR-like"/>
    <property type="match status" value="1"/>
</dbReference>
<protein>
    <recommendedName>
        <fullName evidence="3">TIR domain-containing protein</fullName>
    </recommendedName>
</protein>
<organism evidence="4 5">
    <name type="scientific">Stutzerimonas stutzeri KOS6</name>
    <dbReference type="NCBI Taxonomy" id="1218352"/>
    <lineage>
        <taxon>Bacteria</taxon>
        <taxon>Pseudomonadati</taxon>
        <taxon>Pseudomonadota</taxon>
        <taxon>Gammaproteobacteria</taxon>
        <taxon>Pseudomonadales</taxon>
        <taxon>Pseudomonadaceae</taxon>
        <taxon>Stutzerimonas</taxon>
    </lineage>
</organism>
<dbReference type="OrthoDB" id="6883655at2"/>
<dbReference type="InterPro" id="IPR000157">
    <property type="entry name" value="TIR_dom"/>
</dbReference>
<sequence length="842" mass="94407">MTKFPRAFLSHGHVDKHIVREVARNLGRAAVIYDEFEFSVGDEFRDAIIKGIDRSDVFILFASRASLQRDWVKLEIELASEALIKNALSKVTTYIVDQELTHDDLPEWMRATLIRKEASPGLIATDIRRIISQRLGERIPRYFVGRRAEIEQSLETISGFTDPNFRPPLIVYGLKGIGRRSLVQAIARDNLSFASILPINLHAGDLLPETSIRVAEAISPGGISDLVAFLKQQEQKAKENLVDEITSLLRQACQAGTLPIFVDEGALAAENGVMRPEFDALYNAISSDRDTDAMIVSSRRLYRPAENPCPSVRVPELDQTSTQNLLRIAGRDVGLVFDRTALTAIATYARGYPPAVRFILDEARLRGISQVVTDQRALVNFNAEQFLRHLRENRSLTPSMQTILQILSSFSPLPLQVIVAYCAQTSHDTSDDLNFLLDLAFVMPAGMHYRISEPIRDAAYRAFGGLRVDTRKVAELLEAYLADEPDDDARLDLGQTIFRANLLAGSQADSRFAIGFAADLINVATRSYHDQDYDLAIKYGSSALDVRPDSVDVRRYVAQALIRKERYDEAEQHISELLRLGELKEAYYVRGFAARRKREYPEAIEAYKKSLANGRRGVAIHRELASCFFETGDLPAAEEYIRQAEQQSPHNPYVVDLKCTIALRLGDLPTAERALEILDRIDSSGFAEHRRSTFEQANGSPEDALRFARIADQKIAHPPFEVLANLANCEIEAGECEGALTTLGRLQKRFGAINHDAQVGLRCKYEIRFGEVEAAEGLWSRLRDTSTPVHRGLRLAILNRKQAQSGLTVEEDAERTQLIEYQSTAELERNMRLIGSMMSQSE</sequence>
<dbReference type="Gene3D" id="1.25.40.10">
    <property type="entry name" value="Tetratricopeptide repeat domain"/>
    <property type="match status" value="1"/>
</dbReference>
<dbReference type="SMART" id="SM00028">
    <property type="entry name" value="TPR"/>
    <property type="match status" value="5"/>
</dbReference>
<dbReference type="HOGENOM" id="CLU_341240_0_0_6"/>
<reference evidence="4 5" key="1">
    <citation type="journal article" date="2013" name="Genome Announc.">
        <title>Draft Genome of the Nitrogen-Fixing Bacterium Pseudomonas stutzeri Strain KOS6 Isolated from Industrial Hydrocarbon Sludge.</title>
        <authorList>
            <person name="Grigoryeva T.V."/>
            <person name="Laikov A.V."/>
            <person name="Naumova R.P."/>
            <person name="Manolov A.I."/>
            <person name="Larin A.K."/>
            <person name="Karpova I.Y."/>
            <person name="Semashko T.A."/>
            <person name="Alexeev D.G."/>
            <person name="Kostryukova E.S."/>
            <person name="Muller R."/>
            <person name="Govorun V.M."/>
        </authorList>
    </citation>
    <scope>NUCLEOTIDE SEQUENCE [LARGE SCALE GENOMIC DNA]</scope>
    <source>
        <strain evidence="4 5">KOS6</strain>
    </source>
</reference>
<dbReference type="RefSeq" id="WP_011805432.1">
    <property type="nucleotide sequence ID" value="NZ_KK020677.1"/>
</dbReference>
<dbReference type="eggNOG" id="COG0457">
    <property type="taxonomic scope" value="Bacteria"/>
</dbReference>
<dbReference type="GO" id="GO:0007165">
    <property type="term" value="P:signal transduction"/>
    <property type="evidence" value="ECO:0007669"/>
    <property type="project" value="InterPro"/>
</dbReference>
<evidence type="ECO:0000256" key="2">
    <source>
        <dbReference type="ARBA" id="ARBA00022803"/>
    </source>
</evidence>
<dbReference type="Pfam" id="PF14559">
    <property type="entry name" value="TPR_19"/>
    <property type="match status" value="1"/>
</dbReference>
<accession>A0A061JS61</accession>
<dbReference type="InterPro" id="IPR019734">
    <property type="entry name" value="TPR_rpt"/>
</dbReference>
<evidence type="ECO:0000313" key="4">
    <source>
        <dbReference type="EMBL" id="EWC41190.1"/>
    </source>
</evidence>
<dbReference type="EMBL" id="AMCZ02000012">
    <property type="protein sequence ID" value="EWC41190.1"/>
    <property type="molecule type" value="Genomic_DNA"/>
</dbReference>
<dbReference type="SUPFAM" id="SSF52540">
    <property type="entry name" value="P-loop containing nucleoside triphosphate hydrolases"/>
    <property type="match status" value="1"/>
</dbReference>
<dbReference type="Pfam" id="PF13432">
    <property type="entry name" value="TPR_16"/>
    <property type="match status" value="1"/>
</dbReference>
<dbReference type="InterPro" id="IPR051012">
    <property type="entry name" value="CellSynth/LPSAsmb/PSIAsmb"/>
</dbReference>
<dbReference type="InterPro" id="IPR035897">
    <property type="entry name" value="Toll_tir_struct_dom_sf"/>
</dbReference>
<dbReference type="PANTHER" id="PTHR45586">
    <property type="entry name" value="TPR REPEAT-CONTAINING PROTEIN PA4667"/>
    <property type="match status" value="1"/>
</dbReference>
<dbReference type="Gene3D" id="3.40.50.10140">
    <property type="entry name" value="Toll/interleukin-1 receptor homology (TIR) domain"/>
    <property type="match status" value="1"/>
</dbReference>
<evidence type="ECO:0000256" key="1">
    <source>
        <dbReference type="ARBA" id="ARBA00022737"/>
    </source>
</evidence>
<dbReference type="SUPFAM" id="SSF52200">
    <property type="entry name" value="Toll/Interleukin receptor TIR domain"/>
    <property type="match status" value="1"/>
</dbReference>
<proteinExistence type="predicted"/>
<dbReference type="PANTHER" id="PTHR45586:SF1">
    <property type="entry name" value="LIPOPOLYSACCHARIDE ASSEMBLY PROTEIN B"/>
    <property type="match status" value="1"/>
</dbReference>
<dbReference type="PROSITE" id="PS50104">
    <property type="entry name" value="TIR"/>
    <property type="match status" value="1"/>
</dbReference>
<dbReference type="Proteomes" id="UP000026923">
    <property type="component" value="Unassembled WGS sequence"/>
</dbReference>
<comment type="caution">
    <text evidence="4">The sequence shown here is derived from an EMBL/GenBank/DDBJ whole genome shotgun (WGS) entry which is preliminary data.</text>
</comment>
<evidence type="ECO:0000259" key="3">
    <source>
        <dbReference type="PROSITE" id="PS50104"/>
    </source>
</evidence>
<gene>
    <name evidence="4" type="ORF">B597_010995</name>
</gene>
<dbReference type="Pfam" id="PF13676">
    <property type="entry name" value="TIR_2"/>
    <property type="match status" value="1"/>
</dbReference>
<dbReference type="InterPro" id="IPR011990">
    <property type="entry name" value="TPR-like_helical_dom_sf"/>
</dbReference>
<name>A0A061JS61_STUST</name>
<feature type="domain" description="TIR" evidence="3">
    <location>
        <begin position="3"/>
        <end position="139"/>
    </location>
</feature>
<keyword evidence="1" id="KW-0677">Repeat</keyword>